<dbReference type="OrthoDB" id="7644647at2"/>
<reference evidence="1 2" key="1">
    <citation type="submission" date="2017-05" db="EMBL/GenBank/DDBJ databases">
        <authorList>
            <person name="Song R."/>
            <person name="Chenine A.L."/>
            <person name="Ruprecht R.M."/>
        </authorList>
    </citation>
    <scope>NUCLEOTIDE SEQUENCE [LARGE SCALE GENOMIC DNA]</scope>
    <source>
        <strain evidence="1 2">CECT 8489</strain>
    </source>
</reference>
<dbReference type="AlphaFoldDB" id="A0A238J297"/>
<accession>A0A238J297</accession>
<sequence>MEKGRAWRRYAWTRARSDLMPTLPIEVARRRVRRARELGIDYKSYAGIRAATGRDIIALIFSSNALRLARETAEIDQHRHEKICKIIDVTSLALVHPPHDPATVTKINACLHRAGRAPGLSQTWAETRARVLDLKGTIPGDGVIVIGETALEREWSEAGRLAGSLHADTYFSATS</sequence>
<evidence type="ECO:0000313" key="1">
    <source>
        <dbReference type="EMBL" id="SMX24737.1"/>
    </source>
</evidence>
<dbReference type="EMBL" id="FXXQ01000010">
    <property type="protein sequence ID" value="SMX24737.1"/>
    <property type="molecule type" value="Genomic_DNA"/>
</dbReference>
<name>A0A238J297_9RHOB</name>
<evidence type="ECO:0000313" key="2">
    <source>
        <dbReference type="Proteomes" id="UP000201838"/>
    </source>
</evidence>
<protein>
    <submittedName>
        <fullName evidence="1">Uncharacterized protein</fullName>
    </submittedName>
</protein>
<keyword evidence="2" id="KW-1185">Reference proteome</keyword>
<gene>
    <name evidence="1" type="ORF">BOA8489_02864</name>
</gene>
<dbReference type="RefSeq" id="WP_093974910.1">
    <property type="nucleotide sequence ID" value="NZ_FXXQ01000010.1"/>
</dbReference>
<organism evidence="1 2">
    <name type="scientific">Boseongicola aestuarii</name>
    <dbReference type="NCBI Taxonomy" id="1470561"/>
    <lineage>
        <taxon>Bacteria</taxon>
        <taxon>Pseudomonadati</taxon>
        <taxon>Pseudomonadota</taxon>
        <taxon>Alphaproteobacteria</taxon>
        <taxon>Rhodobacterales</taxon>
        <taxon>Paracoccaceae</taxon>
        <taxon>Boseongicola</taxon>
    </lineage>
</organism>
<dbReference type="Proteomes" id="UP000201838">
    <property type="component" value="Unassembled WGS sequence"/>
</dbReference>
<proteinExistence type="predicted"/>